<gene>
    <name evidence="8" type="ORF">BCT23_13905</name>
</gene>
<evidence type="ECO:0000256" key="7">
    <source>
        <dbReference type="SAM" id="Phobius"/>
    </source>
</evidence>
<evidence type="ECO:0000313" key="8">
    <source>
        <dbReference type="EMBL" id="PMN92574.1"/>
    </source>
</evidence>
<dbReference type="PIRSF" id="PIRSF006324">
    <property type="entry name" value="LeuE"/>
    <property type="match status" value="1"/>
</dbReference>
<feature type="transmembrane region" description="Helical" evidence="7">
    <location>
        <begin position="40"/>
        <end position="64"/>
    </location>
</feature>
<dbReference type="InterPro" id="IPR001123">
    <property type="entry name" value="LeuE-type"/>
</dbReference>
<evidence type="ECO:0000256" key="2">
    <source>
        <dbReference type="ARBA" id="ARBA00007928"/>
    </source>
</evidence>
<keyword evidence="3" id="KW-1003">Cell membrane</keyword>
<feature type="transmembrane region" description="Helical" evidence="7">
    <location>
        <begin position="113"/>
        <end position="136"/>
    </location>
</feature>
<accession>A0A2N7LBC4</accession>
<keyword evidence="4 7" id="KW-0812">Transmembrane</keyword>
<comment type="subcellular location">
    <subcellularLocation>
        <location evidence="1">Cell membrane</location>
        <topology evidence="1">Multi-pass membrane protein</topology>
    </subcellularLocation>
</comment>
<keyword evidence="5 7" id="KW-1133">Transmembrane helix</keyword>
<dbReference type="AlphaFoldDB" id="A0A2N7LBC4"/>
<evidence type="ECO:0000256" key="1">
    <source>
        <dbReference type="ARBA" id="ARBA00004651"/>
    </source>
</evidence>
<evidence type="ECO:0000256" key="6">
    <source>
        <dbReference type="ARBA" id="ARBA00023136"/>
    </source>
</evidence>
<keyword evidence="6 7" id="KW-0472">Membrane</keyword>
<dbReference type="GO" id="GO:0005886">
    <property type="term" value="C:plasma membrane"/>
    <property type="evidence" value="ECO:0007669"/>
    <property type="project" value="UniProtKB-SubCell"/>
</dbReference>
<dbReference type="GO" id="GO:0042970">
    <property type="term" value="F:homoserine transmembrane transporter activity"/>
    <property type="evidence" value="ECO:0007669"/>
    <property type="project" value="TreeGrafter"/>
</dbReference>
<feature type="transmembrane region" description="Helical" evidence="7">
    <location>
        <begin position="70"/>
        <end position="92"/>
    </location>
</feature>
<evidence type="ECO:0000256" key="3">
    <source>
        <dbReference type="ARBA" id="ARBA00022475"/>
    </source>
</evidence>
<protein>
    <submittedName>
        <fullName evidence="8">Lysine transporter LysE</fullName>
    </submittedName>
</protein>
<dbReference type="PANTHER" id="PTHR30086:SF14">
    <property type="entry name" value="HOMOSERINE_HOMOSERINE LACTONE EFFLUX PROTEIN"/>
    <property type="match status" value="1"/>
</dbReference>
<dbReference type="Pfam" id="PF01810">
    <property type="entry name" value="LysE"/>
    <property type="match status" value="1"/>
</dbReference>
<feature type="transmembrane region" description="Helical" evidence="7">
    <location>
        <begin position="148"/>
        <end position="175"/>
    </location>
</feature>
<evidence type="ECO:0000256" key="5">
    <source>
        <dbReference type="ARBA" id="ARBA00022989"/>
    </source>
</evidence>
<reference evidence="9" key="1">
    <citation type="submission" date="2016-07" db="EMBL/GenBank/DDBJ databases">
        <title>Nontailed viruses are major unrecognized killers of bacteria in the ocean.</title>
        <authorList>
            <person name="Kauffman K."/>
            <person name="Hussain F."/>
            <person name="Yang J."/>
            <person name="Arevalo P."/>
            <person name="Brown J."/>
            <person name="Cutler M."/>
            <person name="Kelly L."/>
            <person name="Polz M.F."/>
        </authorList>
    </citation>
    <scope>NUCLEOTIDE SEQUENCE [LARGE SCALE GENOMIC DNA]</scope>
    <source>
        <strain evidence="9">10N.261.45.A10</strain>
    </source>
</reference>
<name>A0A2N7LBC4_9GAMM</name>
<comment type="similarity">
    <text evidence="2">Belongs to the Rht family.</text>
</comment>
<organism evidence="8 9">
    <name type="scientific">Enterovibrio norvegicus</name>
    <dbReference type="NCBI Taxonomy" id="188144"/>
    <lineage>
        <taxon>Bacteria</taxon>
        <taxon>Pseudomonadati</taxon>
        <taxon>Pseudomonadota</taxon>
        <taxon>Gammaproteobacteria</taxon>
        <taxon>Vibrionales</taxon>
        <taxon>Vibrionaceae</taxon>
        <taxon>Enterovibrio</taxon>
    </lineage>
</organism>
<evidence type="ECO:0000313" key="9">
    <source>
        <dbReference type="Proteomes" id="UP000235387"/>
    </source>
</evidence>
<evidence type="ECO:0000256" key="4">
    <source>
        <dbReference type="ARBA" id="ARBA00022692"/>
    </source>
</evidence>
<feature type="transmembrane region" description="Helical" evidence="7">
    <location>
        <begin position="6"/>
        <end position="28"/>
    </location>
</feature>
<sequence>MQWDTFFLYATVSFFYITSPGPAILLAIRNGLTGKLTVVATSSLANIIGLFVLSAVSMLGLGALLSTSSVLFTLFKAVGACYLIYLGIKIIASSNRNPLEKGIEPKSTKTYRAYFFESLLLSVTNPKPIIFFASFFPQFLNTEVAIAPQFFIMTITFMTMSFGSLMFYGATANALKKTLSKNVVSLWFNRITGGIFVGLGAKLALTQRM</sequence>
<dbReference type="Proteomes" id="UP000235387">
    <property type="component" value="Unassembled WGS sequence"/>
</dbReference>
<dbReference type="EMBL" id="MDAL01000017">
    <property type="protein sequence ID" value="PMN92574.1"/>
    <property type="molecule type" value="Genomic_DNA"/>
</dbReference>
<proteinExistence type="inferred from homology"/>
<dbReference type="PANTHER" id="PTHR30086">
    <property type="entry name" value="ARGININE EXPORTER PROTEIN ARGO"/>
    <property type="match status" value="1"/>
</dbReference>
<comment type="caution">
    <text evidence="8">The sequence shown here is derived from an EMBL/GenBank/DDBJ whole genome shotgun (WGS) entry which is preliminary data.</text>
</comment>